<evidence type="ECO:0000313" key="2">
    <source>
        <dbReference type="EMBL" id="TQN71613.1"/>
    </source>
</evidence>
<keyword evidence="3" id="KW-1185">Reference proteome</keyword>
<dbReference type="EMBL" id="PUHP01000252">
    <property type="protein sequence ID" value="TQN71613.1"/>
    <property type="molecule type" value="Genomic_DNA"/>
</dbReference>
<feature type="compositionally biased region" description="Acidic residues" evidence="1">
    <location>
        <begin position="84"/>
        <end position="108"/>
    </location>
</feature>
<dbReference type="Proteomes" id="UP000326340">
    <property type="component" value="Unassembled WGS sequence"/>
</dbReference>
<organism evidence="2 3">
    <name type="scientific">Colletotrichum shisoi</name>
    <dbReference type="NCBI Taxonomy" id="2078593"/>
    <lineage>
        <taxon>Eukaryota</taxon>
        <taxon>Fungi</taxon>
        <taxon>Dikarya</taxon>
        <taxon>Ascomycota</taxon>
        <taxon>Pezizomycotina</taxon>
        <taxon>Sordariomycetes</taxon>
        <taxon>Hypocreomycetidae</taxon>
        <taxon>Glomerellales</taxon>
        <taxon>Glomerellaceae</taxon>
        <taxon>Colletotrichum</taxon>
        <taxon>Colletotrichum destructivum species complex</taxon>
    </lineage>
</organism>
<gene>
    <name evidence="2" type="ORF">CSHISOI_02646</name>
</gene>
<feature type="region of interest" description="Disordered" evidence="1">
    <location>
        <begin position="79"/>
        <end position="118"/>
    </location>
</feature>
<sequence length="158" mass="15700">MPVLGGIEVGVSDDTSEVGQGVPSFSEGTLLATGSLKTHVGGCPAPVDVGCETADDGRVWIVRVRVTVDETVMAGEWDVVDGGGVDDEGDGVAGGEDEDEDEDEDEEGLGARAGPEVGGEGLVAATMGSLDAEGTAGDGVPRAEGFVVAVAVAVRGWG</sequence>
<evidence type="ECO:0000313" key="3">
    <source>
        <dbReference type="Proteomes" id="UP000326340"/>
    </source>
</evidence>
<evidence type="ECO:0000256" key="1">
    <source>
        <dbReference type="SAM" id="MobiDB-lite"/>
    </source>
</evidence>
<dbReference type="OrthoDB" id="10394942at2759"/>
<feature type="region of interest" description="Disordered" evidence="1">
    <location>
        <begin position="1"/>
        <end position="21"/>
    </location>
</feature>
<comment type="caution">
    <text evidence="2">The sequence shown here is derived from an EMBL/GenBank/DDBJ whole genome shotgun (WGS) entry which is preliminary data.</text>
</comment>
<name>A0A5Q4BWY0_9PEZI</name>
<proteinExistence type="predicted"/>
<reference evidence="2 3" key="1">
    <citation type="journal article" date="2019" name="Sci. Rep.">
        <title>Colletotrichum shisoi sp. nov., an anthracnose pathogen of Perilla frutescens in Japan: molecular phylogenetic, morphological and genomic evidence.</title>
        <authorList>
            <person name="Gan P."/>
            <person name="Tsushima A."/>
            <person name="Hiroyama R."/>
            <person name="Narusaka M."/>
            <person name="Takano Y."/>
            <person name="Narusaka Y."/>
            <person name="Kawaradani M."/>
            <person name="Damm U."/>
            <person name="Shirasu K."/>
        </authorList>
    </citation>
    <scope>NUCLEOTIDE SEQUENCE [LARGE SCALE GENOMIC DNA]</scope>
    <source>
        <strain evidence="2 3">PG-2018a</strain>
    </source>
</reference>
<dbReference type="AlphaFoldDB" id="A0A5Q4BWY0"/>
<protein>
    <submittedName>
        <fullName evidence="2">Uncharacterized protein</fullName>
    </submittedName>
</protein>
<accession>A0A5Q4BWY0</accession>